<dbReference type="InterPro" id="IPR021255">
    <property type="entry name" value="DUF2807"/>
</dbReference>
<dbReference type="KEGG" id="run:DR864_08600"/>
<dbReference type="Pfam" id="PF10988">
    <property type="entry name" value="DUF2807"/>
    <property type="match status" value="1"/>
</dbReference>
<sequence>MRTAIFYRLTTLLFASAFFLVACSFSAENRERQDEDRTTRTFDLKDFDRLSLGSAFEITVTKGNHSVKVEGRKQDLNDLEADVSAGKLRIRYKDSFGWNRNRKRISVTISMPTVKALDFSGATTSRVSGFNDLGTLDLDISGASKSDIQVKAQRIVMDASGASTIVLTGSANRLEGEVSGATSLKAYDFPVKEAFLDASGASNVRVSVNGKLEVEASGASSVRYRGTASVRSNTSGASSVRSES</sequence>
<dbReference type="RefSeq" id="WP_114066576.1">
    <property type="nucleotide sequence ID" value="NZ_CP030850.1"/>
</dbReference>
<feature type="domain" description="Putative auto-transporter adhesin head GIN" evidence="2">
    <location>
        <begin position="46"/>
        <end position="227"/>
    </location>
</feature>
<protein>
    <submittedName>
        <fullName evidence="3">DUF2807 domain-containing protein</fullName>
    </submittedName>
</protein>
<dbReference type="OrthoDB" id="980382at2"/>
<gene>
    <name evidence="3" type="ORF">DR864_08600</name>
</gene>
<evidence type="ECO:0000259" key="2">
    <source>
        <dbReference type="Pfam" id="PF10988"/>
    </source>
</evidence>
<feature type="chain" id="PRO_5016880239" evidence="1">
    <location>
        <begin position="28"/>
        <end position="244"/>
    </location>
</feature>
<dbReference type="Proteomes" id="UP000251993">
    <property type="component" value="Chromosome"/>
</dbReference>
<evidence type="ECO:0000313" key="4">
    <source>
        <dbReference type="Proteomes" id="UP000251993"/>
    </source>
</evidence>
<dbReference type="PROSITE" id="PS51257">
    <property type="entry name" value="PROKAR_LIPOPROTEIN"/>
    <property type="match status" value="1"/>
</dbReference>
<keyword evidence="1" id="KW-0732">Signal</keyword>
<reference evidence="3 4" key="1">
    <citation type="submission" date="2018-07" db="EMBL/GenBank/DDBJ databases">
        <title>Genome sequencing of Runella.</title>
        <authorList>
            <person name="Baek M.-G."/>
            <person name="Yi H."/>
        </authorList>
    </citation>
    <scope>NUCLEOTIDE SEQUENCE [LARGE SCALE GENOMIC DNA]</scope>
    <source>
        <strain evidence="3 4">HYN0085</strain>
    </source>
</reference>
<keyword evidence="4" id="KW-1185">Reference proteome</keyword>
<proteinExistence type="predicted"/>
<dbReference type="Gene3D" id="2.160.20.120">
    <property type="match status" value="1"/>
</dbReference>
<dbReference type="AlphaFoldDB" id="A0A344TGM0"/>
<accession>A0A344TGM0</accession>
<evidence type="ECO:0000256" key="1">
    <source>
        <dbReference type="SAM" id="SignalP"/>
    </source>
</evidence>
<name>A0A344TGM0_9BACT</name>
<feature type="signal peptide" evidence="1">
    <location>
        <begin position="1"/>
        <end position="27"/>
    </location>
</feature>
<organism evidence="3 4">
    <name type="scientific">Runella rosea</name>
    <dbReference type="NCBI Taxonomy" id="2259595"/>
    <lineage>
        <taxon>Bacteria</taxon>
        <taxon>Pseudomonadati</taxon>
        <taxon>Bacteroidota</taxon>
        <taxon>Cytophagia</taxon>
        <taxon>Cytophagales</taxon>
        <taxon>Spirosomataceae</taxon>
        <taxon>Runella</taxon>
    </lineage>
</organism>
<evidence type="ECO:0000313" key="3">
    <source>
        <dbReference type="EMBL" id="AXE17791.1"/>
    </source>
</evidence>
<dbReference type="EMBL" id="CP030850">
    <property type="protein sequence ID" value="AXE17791.1"/>
    <property type="molecule type" value="Genomic_DNA"/>
</dbReference>